<reference evidence="1 2" key="1">
    <citation type="submission" date="2018-02" db="EMBL/GenBank/DDBJ databases">
        <title>FDA/CDC Antimicrobial Resistant Isolate Bank Genome Sequencing.</title>
        <authorList>
            <person name="Benahmed F.H."/>
            <person name="Lutgring J.D."/>
            <person name="Yoo B."/>
            <person name="Machado M."/>
            <person name="Brown A."/>
            <person name="McAllister G."/>
            <person name="Perry A."/>
            <person name="Halpin A.L."/>
            <person name="Vavikolanu K."/>
            <person name="Ott S."/>
            <person name="Zhao X."/>
            <person name="Tallon L.J."/>
            <person name="Sadzewicz L."/>
            <person name="Aluvathingal J."/>
            <person name="Nadendla S."/>
            <person name="Voskania-kordi A."/>
            <person name="Simonyan V."/>
            <person name="Patel J."/>
            <person name="Shawar R.M."/>
        </authorList>
    </citation>
    <scope>NUCLEOTIDE SEQUENCE [LARGE SCALE GENOMIC DNA]</scope>
    <source>
        <strain evidence="1 2">AR_0356</strain>
    </source>
</reference>
<organism evidence="1 2">
    <name type="scientific">Pseudomonas paraeruginosa</name>
    <dbReference type="NCBI Taxonomy" id="2994495"/>
    <lineage>
        <taxon>Bacteria</taxon>
        <taxon>Pseudomonadati</taxon>
        <taxon>Pseudomonadota</taxon>
        <taxon>Gammaproteobacteria</taxon>
        <taxon>Pseudomonadales</taxon>
        <taxon>Pseudomonadaceae</taxon>
        <taxon>Pseudomonas</taxon>
    </lineage>
</organism>
<proteinExistence type="predicted"/>
<sequence>MPGGDPPPGRLRPARWPSRRANKACAAARQPLGYAPVHFHLQCRGFPCSANSPSTNAC</sequence>
<gene>
    <name evidence="1" type="ORF">CSB93_2831</name>
</gene>
<accession>A0A2R3J4H7</accession>
<dbReference type="AlphaFoldDB" id="A0A2R3J4H7"/>
<evidence type="ECO:0000313" key="2">
    <source>
        <dbReference type="Proteomes" id="UP000238390"/>
    </source>
</evidence>
<dbReference type="Proteomes" id="UP000238390">
    <property type="component" value="Chromosome"/>
</dbReference>
<keyword evidence="2" id="KW-1185">Reference proteome</keyword>
<dbReference type="EMBL" id="CP027169">
    <property type="protein sequence ID" value="AVK09100.1"/>
    <property type="molecule type" value="Genomic_DNA"/>
</dbReference>
<name>A0A2R3J4H7_9PSED</name>
<protein>
    <submittedName>
        <fullName evidence="1">Uncharacterized protein</fullName>
    </submittedName>
</protein>
<evidence type="ECO:0000313" key="1">
    <source>
        <dbReference type="EMBL" id="AVK09100.1"/>
    </source>
</evidence>